<evidence type="ECO:0000313" key="2">
    <source>
        <dbReference type="EMBL" id="NZA26172.1"/>
    </source>
</evidence>
<sequence>MQALASAEFDRFPIVRETLWATPDWSFVGLDHDALACFCNVVQRAVHVDGRAVRVAGLNNLVTAPAFKRRGLASELLGEVQPRWFAELGAECGLLLCADALVPFYSRLGWRPVHAQVRFDQRGDSRVWAAACMLLGAGGMDIAAEAIDLRGLPW</sequence>
<gene>
    <name evidence="2" type="ORF">H0E84_07215</name>
</gene>
<evidence type="ECO:0000259" key="1">
    <source>
        <dbReference type="PROSITE" id="PS51186"/>
    </source>
</evidence>
<accession>A0A853JBN2</accession>
<dbReference type="Gene3D" id="3.40.630.30">
    <property type="match status" value="1"/>
</dbReference>
<dbReference type="Proteomes" id="UP000578091">
    <property type="component" value="Unassembled WGS sequence"/>
</dbReference>
<evidence type="ECO:0000313" key="3">
    <source>
        <dbReference type="Proteomes" id="UP000578091"/>
    </source>
</evidence>
<name>A0A853JBN2_9GAMM</name>
<dbReference type="GO" id="GO:0016747">
    <property type="term" value="F:acyltransferase activity, transferring groups other than amino-acyl groups"/>
    <property type="evidence" value="ECO:0007669"/>
    <property type="project" value="InterPro"/>
</dbReference>
<keyword evidence="3" id="KW-1185">Reference proteome</keyword>
<comment type="caution">
    <text evidence="2">The sequence shown here is derived from an EMBL/GenBank/DDBJ whole genome shotgun (WGS) entry which is preliminary data.</text>
</comment>
<keyword evidence="2" id="KW-0808">Transferase</keyword>
<dbReference type="AlphaFoldDB" id="A0A853JBN2"/>
<dbReference type="EMBL" id="JACCKA010000049">
    <property type="protein sequence ID" value="NZA26172.1"/>
    <property type="molecule type" value="Genomic_DNA"/>
</dbReference>
<dbReference type="SUPFAM" id="SSF55729">
    <property type="entry name" value="Acyl-CoA N-acyltransferases (Nat)"/>
    <property type="match status" value="1"/>
</dbReference>
<dbReference type="RefSeq" id="WP_180677964.1">
    <property type="nucleotide sequence ID" value="NZ_JACCKA010000049.1"/>
</dbReference>
<organism evidence="2 3">
    <name type="scientific">Luteimonas salinisoli</name>
    <dbReference type="NCBI Taxonomy" id="2752307"/>
    <lineage>
        <taxon>Bacteria</taxon>
        <taxon>Pseudomonadati</taxon>
        <taxon>Pseudomonadota</taxon>
        <taxon>Gammaproteobacteria</taxon>
        <taxon>Lysobacterales</taxon>
        <taxon>Lysobacteraceae</taxon>
        <taxon>Luteimonas</taxon>
    </lineage>
</organism>
<dbReference type="Pfam" id="PF13527">
    <property type="entry name" value="Acetyltransf_9"/>
    <property type="match status" value="1"/>
</dbReference>
<reference evidence="2 3" key="1">
    <citation type="submission" date="2020-07" db="EMBL/GenBank/DDBJ databases">
        <title>Luteimonas sp. SJ-92.</title>
        <authorList>
            <person name="Huang X.-X."/>
            <person name="Xu L."/>
            <person name="Sun J.-Q."/>
        </authorList>
    </citation>
    <scope>NUCLEOTIDE SEQUENCE [LARGE SCALE GENOMIC DNA]</scope>
    <source>
        <strain evidence="2 3">SJ-92</strain>
    </source>
</reference>
<dbReference type="InterPro" id="IPR000182">
    <property type="entry name" value="GNAT_dom"/>
</dbReference>
<dbReference type="InterPro" id="IPR016181">
    <property type="entry name" value="Acyl_CoA_acyltransferase"/>
</dbReference>
<proteinExistence type="predicted"/>
<protein>
    <submittedName>
        <fullName evidence="2">GNAT family N-acetyltransferase</fullName>
    </submittedName>
</protein>
<dbReference type="PROSITE" id="PS51186">
    <property type="entry name" value="GNAT"/>
    <property type="match status" value="1"/>
</dbReference>
<feature type="domain" description="N-acetyltransferase" evidence="1">
    <location>
        <begin position="1"/>
        <end position="138"/>
    </location>
</feature>